<reference evidence="13 14" key="1">
    <citation type="submission" date="2020-08" db="EMBL/GenBank/DDBJ databases">
        <title>Genomic Encyclopedia of Type Strains, Phase III (KMG-III): the genomes of soil and plant-associated and newly described type strains.</title>
        <authorList>
            <person name="Whitman W."/>
        </authorList>
    </citation>
    <scope>NUCLEOTIDE SEQUENCE [LARGE SCALE GENOMIC DNA]</scope>
    <source>
        <strain evidence="13 14">CECT 7247</strain>
    </source>
</reference>
<evidence type="ECO:0000256" key="9">
    <source>
        <dbReference type="ARBA" id="ARBA00023049"/>
    </source>
</evidence>
<evidence type="ECO:0000256" key="11">
    <source>
        <dbReference type="RuleBase" id="RU362031"/>
    </source>
</evidence>
<keyword evidence="4 13" id="KW-0645">Protease</keyword>
<dbReference type="GO" id="GO:0008233">
    <property type="term" value="F:peptidase activity"/>
    <property type="evidence" value="ECO:0007669"/>
    <property type="project" value="UniProtKB-KW"/>
</dbReference>
<evidence type="ECO:0000256" key="2">
    <source>
        <dbReference type="ARBA" id="ARBA00004141"/>
    </source>
</evidence>
<dbReference type="CDD" id="cd23081">
    <property type="entry name" value="cpPDZ_EcRseP-like"/>
    <property type="match status" value="1"/>
</dbReference>
<dbReference type="GO" id="GO:0006508">
    <property type="term" value="P:proteolysis"/>
    <property type="evidence" value="ECO:0007669"/>
    <property type="project" value="UniProtKB-KW"/>
</dbReference>
<evidence type="ECO:0000256" key="1">
    <source>
        <dbReference type="ARBA" id="ARBA00001947"/>
    </source>
</evidence>
<keyword evidence="9 11" id="KW-0482">Metalloprotease</keyword>
<gene>
    <name evidence="13" type="ORF">FHS28_003763</name>
</gene>
<dbReference type="SMART" id="SM00228">
    <property type="entry name" value="PDZ"/>
    <property type="match status" value="2"/>
</dbReference>
<dbReference type="InterPro" id="IPR008915">
    <property type="entry name" value="Peptidase_M50"/>
</dbReference>
<organism evidence="13 14">
    <name type="scientific">Roseateles terrae</name>
    <dbReference type="NCBI Taxonomy" id="431060"/>
    <lineage>
        <taxon>Bacteria</taxon>
        <taxon>Pseudomonadati</taxon>
        <taxon>Pseudomonadota</taxon>
        <taxon>Betaproteobacteria</taxon>
        <taxon>Burkholderiales</taxon>
        <taxon>Sphaerotilaceae</taxon>
        <taxon>Roseateles</taxon>
    </lineage>
</organism>
<dbReference type="SUPFAM" id="SSF50156">
    <property type="entry name" value="PDZ domain-like"/>
    <property type="match status" value="2"/>
</dbReference>
<name>A0ABR6GX72_9BURK</name>
<proteinExistence type="inferred from homology"/>
<evidence type="ECO:0000313" key="14">
    <source>
        <dbReference type="Proteomes" id="UP000574369"/>
    </source>
</evidence>
<evidence type="ECO:0000256" key="10">
    <source>
        <dbReference type="ARBA" id="ARBA00023136"/>
    </source>
</evidence>
<protein>
    <recommendedName>
        <fullName evidence="11">Zinc metalloprotease</fullName>
        <ecNumber evidence="11">3.4.24.-</ecNumber>
    </recommendedName>
</protein>
<dbReference type="InterPro" id="IPR004387">
    <property type="entry name" value="Pept_M50_Zn"/>
</dbReference>
<dbReference type="PANTHER" id="PTHR42837">
    <property type="entry name" value="REGULATOR OF SIGMA-E PROTEASE RSEP"/>
    <property type="match status" value="1"/>
</dbReference>
<comment type="caution">
    <text evidence="13">The sequence shown here is derived from an EMBL/GenBank/DDBJ whole genome shotgun (WGS) entry which is preliminary data.</text>
</comment>
<dbReference type="InterPro" id="IPR001478">
    <property type="entry name" value="PDZ"/>
</dbReference>
<keyword evidence="11" id="KW-0479">Metal-binding</keyword>
<keyword evidence="14" id="KW-1185">Reference proteome</keyword>
<dbReference type="RefSeq" id="WP_088454206.1">
    <property type="nucleotide sequence ID" value="NZ_JACHXO010000007.1"/>
</dbReference>
<feature type="transmembrane region" description="Helical" evidence="11">
    <location>
        <begin position="96"/>
        <end position="115"/>
    </location>
</feature>
<keyword evidence="5 11" id="KW-0812">Transmembrane</keyword>
<dbReference type="Gene3D" id="2.30.42.10">
    <property type="match status" value="2"/>
</dbReference>
<sequence>MSTLLAFVVTLGVLIIFHEWGHYRMARACGVKVLRFSLGFGPVLGRWKRGPDGTEFVLSLLPLGGYVRLLDDRFDAVPPDRLHESLNQKSLWQRSAIVLAGPVANLVLAVLLFAASGMVGQEEPKAQLGSPQTGSLAEAAGLRAGDTVQAWSDDGQDWQDVRGMSDLSWQLARAVGDRRPLYLSVSSGEGHSSRQIMLETQTLGSRDLDADNLRRIGLGGVWMEPVLGAIQPDSPAQAAGLRAGDRVLSVNDRPVPDLSAFQQSVRQSLVDGCVQSMRLQVQRGGDVIDTVVTPRLEGVNGQFIPRVGVGFAGRPGMVTVHYGPVEAVQQGLTRTWQFSTHSLKTLWRMLTGEASVKNLSSFITIADYAGQSARLGAAAFLGFLASVSVSLGVLNLLPVPMLDGGHLMYYLFEGLSGRPVSERWRRLLERVGITVLLLMMSLALFNDLTRQRVRTETSACPDSCLSQCAPK</sequence>
<evidence type="ECO:0000256" key="3">
    <source>
        <dbReference type="ARBA" id="ARBA00007931"/>
    </source>
</evidence>
<dbReference type="InterPro" id="IPR036034">
    <property type="entry name" value="PDZ_sf"/>
</dbReference>
<dbReference type="NCBIfam" id="TIGR00054">
    <property type="entry name" value="RIP metalloprotease RseP"/>
    <property type="match status" value="1"/>
</dbReference>
<dbReference type="Pfam" id="PF02163">
    <property type="entry name" value="Peptidase_M50"/>
    <property type="match status" value="1"/>
</dbReference>
<comment type="caution">
    <text evidence="11">Lacks conserved residue(s) required for the propagation of feature annotation.</text>
</comment>
<dbReference type="InterPro" id="IPR041489">
    <property type="entry name" value="PDZ_6"/>
</dbReference>
<dbReference type="CDD" id="cd06163">
    <property type="entry name" value="S2P-M50_PDZ_RseP-like"/>
    <property type="match status" value="2"/>
</dbReference>
<dbReference type="PROSITE" id="PS50106">
    <property type="entry name" value="PDZ"/>
    <property type="match status" value="1"/>
</dbReference>
<evidence type="ECO:0000256" key="8">
    <source>
        <dbReference type="ARBA" id="ARBA00022989"/>
    </source>
</evidence>
<evidence type="ECO:0000259" key="12">
    <source>
        <dbReference type="PROSITE" id="PS50106"/>
    </source>
</evidence>
<comment type="similarity">
    <text evidence="3 11">Belongs to the peptidase M50B family.</text>
</comment>
<keyword evidence="10 11" id="KW-0472">Membrane</keyword>
<dbReference type="PANTHER" id="PTHR42837:SF2">
    <property type="entry name" value="MEMBRANE METALLOPROTEASE ARASP2, CHLOROPLASTIC-RELATED"/>
    <property type="match status" value="1"/>
</dbReference>
<dbReference type="Pfam" id="PF17820">
    <property type="entry name" value="PDZ_6"/>
    <property type="match status" value="1"/>
</dbReference>
<accession>A0ABR6GX72</accession>
<keyword evidence="6 11" id="KW-0378">Hydrolase</keyword>
<feature type="domain" description="PDZ" evidence="12">
    <location>
        <begin position="195"/>
        <end position="285"/>
    </location>
</feature>
<comment type="subcellular location">
    <subcellularLocation>
        <location evidence="2">Membrane</location>
        <topology evidence="2">Multi-pass membrane protein</topology>
    </subcellularLocation>
</comment>
<dbReference type="EMBL" id="JACHXO010000007">
    <property type="protein sequence ID" value="MBB3196351.1"/>
    <property type="molecule type" value="Genomic_DNA"/>
</dbReference>
<keyword evidence="8 11" id="KW-1133">Transmembrane helix</keyword>
<evidence type="ECO:0000256" key="5">
    <source>
        <dbReference type="ARBA" id="ARBA00022692"/>
    </source>
</evidence>
<comment type="cofactor">
    <cofactor evidence="1 11">
        <name>Zn(2+)</name>
        <dbReference type="ChEBI" id="CHEBI:29105"/>
    </cofactor>
</comment>
<evidence type="ECO:0000256" key="7">
    <source>
        <dbReference type="ARBA" id="ARBA00022833"/>
    </source>
</evidence>
<evidence type="ECO:0000313" key="13">
    <source>
        <dbReference type="EMBL" id="MBB3196351.1"/>
    </source>
</evidence>
<evidence type="ECO:0000256" key="6">
    <source>
        <dbReference type="ARBA" id="ARBA00022801"/>
    </source>
</evidence>
<dbReference type="Proteomes" id="UP000574369">
    <property type="component" value="Unassembled WGS sequence"/>
</dbReference>
<dbReference type="EC" id="3.4.24.-" evidence="11"/>
<keyword evidence="7 11" id="KW-0862">Zinc</keyword>
<evidence type="ECO:0000256" key="4">
    <source>
        <dbReference type="ARBA" id="ARBA00022670"/>
    </source>
</evidence>